<dbReference type="SUPFAM" id="SSF52172">
    <property type="entry name" value="CheY-like"/>
    <property type="match status" value="1"/>
</dbReference>
<dbReference type="OrthoDB" id="9809670at2"/>
<evidence type="ECO:0000259" key="11">
    <source>
        <dbReference type="PROSITE" id="PS50110"/>
    </source>
</evidence>
<keyword evidence="5" id="KW-0804">Transcription</keyword>
<dbReference type="PANTHER" id="PTHR43547:SF2">
    <property type="entry name" value="HYBRID SIGNAL TRANSDUCTION HISTIDINE KINASE C"/>
    <property type="match status" value="1"/>
</dbReference>
<dbReference type="CDD" id="cd00075">
    <property type="entry name" value="HATPase"/>
    <property type="match status" value="1"/>
</dbReference>
<dbReference type="InterPro" id="IPR003661">
    <property type="entry name" value="HisK_dim/P_dom"/>
</dbReference>
<sequence>MYFKIKPNFLLILICCLAFVAKAQDQIVFRNYSVADGLRSNTVWSITQDDQGYMWFGTKNGISRFDGYQFKSYQFDKQNKNSLSDNFIHSILKFDDETFWLGTESGVSILNLKKESFQDFKPLKNNLVFDIVRDSKGIVWIATKSNGLYRYNPKTKELKNFKATSQNSGLSSNQIRKLALDKSGNLWIATFGNGLDKLNTSNFKFKNFRTENSGLSNNFILTVYSDLDGNIWTGTLTGGLDFYNQKNNTFKIYNKGKNSINDDIVRSIYQPKRDKLYIGTEKGLNVLNIATGEFKAFTNQISNPLSISDNAVYSIFHDREGGVWVGTFFGGVNYFQEKGSEFELYYPTQEPKSLFGSAVSSFLEDKPGYFWVGTEDGGLNYFNSFDKTFKHYPFDSKQQNLSYHNIHTLFKDNEGNIWIGTFTGGLNIYNPKTGKVTQYKNDPKNPKSISNNSIYSIYQDLGGNIWVGTVKGLNLFNKETKDFTRIKEMGLAVNCIYSIYEDAAQNMWFGTYDSGIIGRNKESGDWLHFFADGKEGSISSNKVISMLDDYQGNLWVGTDGGGLNKLDLRTHKFSAFDSRSDINANVIYGILQDNRHNLWISTNDGLYSFQPSSKIVKHFTNWDYLQSRQFNYSAAYKASDGKLYFGGIRGFNAFYPDSITKSNIKTNVAFTNFQLFNQDVKVNDEDSPLKSPIGFAESIKLSNNQSVISFEYAALSYVAPRKILYAYKLDGFDKNWNYVGDQRKATFTNLPPGDYTFQVKASTDEHNWDVPISKISVTVKPPFYSSLFALFIYIIFTIAGFIAIRKYLTNKALKRNEIKLERLKVEKEKEFYNQKIEFFTAMAHEIRTPLSLITAPLEKLLEIKKWEPMIQKQLNVMDENSNRLLTLVNQLLDFRRVESDIYEIHKEEVDLVSLIQSIYSRFSAIQYQKGVKFTLSTKVSSLIIKADPEALTKIFNNLLINAFKFTRTKVKISIQEPYEEDDKQQYFKVNIEDDGIGIPESVIGHIFTKFFKVSDGTHQFNNLGGTGIGLALAKSLTERHSGRLDVTSVQNVNTVFSVIIPYTEQVLDLSKVEADETILVIEEEESNDKQTVMIVEDDESLIDFYNHSLHQDGYKVIMAGNGLEALKLLKENNIDLILSDVMMPEMDGIELCKNVKNSIDYSHIPLILLTARANSESEIEGIENGADAYITKPFKWKHVTAMIKNLMDSHARLKEKFTDQPFIKADSLTNNTKDKKFLEKITEIIENRIMDPQLSVEELSKEVAMSRSSLHKKLKSLSGHVPNEFIRLVRLKHAAMLLLTNDYNISEIGYMVGFNSHSYFSKCFYNQFKLTPSEFLEQDNKAEILE</sequence>
<accession>A0A179DH15</accession>
<dbReference type="Gene3D" id="3.40.50.2300">
    <property type="match status" value="1"/>
</dbReference>
<evidence type="ECO:0000256" key="1">
    <source>
        <dbReference type="ARBA" id="ARBA00000085"/>
    </source>
</evidence>
<name>A0A179DH15_9SPHI</name>
<dbReference type="Pfam" id="PF00072">
    <property type="entry name" value="Response_reg"/>
    <property type="match status" value="1"/>
</dbReference>
<dbReference type="Pfam" id="PF00512">
    <property type="entry name" value="HisKA"/>
    <property type="match status" value="1"/>
</dbReference>
<evidence type="ECO:0000256" key="7">
    <source>
        <dbReference type="SAM" id="Phobius"/>
    </source>
</evidence>
<dbReference type="PROSITE" id="PS50110">
    <property type="entry name" value="RESPONSE_REGULATORY"/>
    <property type="match status" value="1"/>
</dbReference>
<evidence type="ECO:0000313" key="13">
    <source>
        <dbReference type="Proteomes" id="UP000078459"/>
    </source>
</evidence>
<dbReference type="PANTHER" id="PTHR43547">
    <property type="entry name" value="TWO-COMPONENT HISTIDINE KINASE"/>
    <property type="match status" value="1"/>
</dbReference>
<keyword evidence="8" id="KW-0732">Signal</keyword>
<dbReference type="Pfam" id="PF07494">
    <property type="entry name" value="Reg_prop"/>
    <property type="match status" value="10"/>
</dbReference>
<dbReference type="STRING" id="1826909.A5893_05220"/>
<dbReference type="PRINTS" id="PR00344">
    <property type="entry name" value="BCTRLSENSOR"/>
</dbReference>
<dbReference type="Pfam" id="PF12833">
    <property type="entry name" value="HTH_18"/>
    <property type="match status" value="1"/>
</dbReference>
<dbReference type="InterPro" id="IPR018060">
    <property type="entry name" value="HTH_AraC"/>
</dbReference>
<dbReference type="PROSITE" id="PS50109">
    <property type="entry name" value="HIS_KIN"/>
    <property type="match status" value="1"/>
</dbReference>
<dbReference type="Proteomes" id="UP000078459">
    <property type="component" value="Unassembled WGS sequence"/>
</dbReference>
<evidence type="ECO:0000259" key="9">
    <source>
        <dbReference type="PROSITE" id="PS01124"/>
    </source>
</evidence>
<keyword evidence="7" id="KW-0812">Transmembrane</keyword>
<dbReference type="CDD" id="cd00082">
    <property type="entry name" value="HisKA"/>
    <property type="match status" value="1"/>
</dbReference>
<dbReference type="SMART" id="SM00387">
    <property type="entry name" value="HATPase_c"/>
    <property type="match status" value="1"/>
</dbReference>
<keyword evidence="7" id="KW-1133">Transmembrane helix</keyword>
<dbReference type="Pfam" id="PF07495">
    <property type="entry name" value="Y_Y_Y"/>
    <property type="match status" value="1"/>
</dbReference>
<dbReference type="InterPro" id="IPR036890">
    <property type="entry name" value="HATPase_C_sf"/>
</dbReference>
<protein>
    <recommendedName>
        <fullName evidence="2">histidine kinase</fullName>
        <ecNumber evidence="2">2.7.13.3</ecNumber>
    </recommendedName>
</protein>
<dbReference type="Pfam" id="PF02518">
    <property type="entry name" value="HATPase_c"/>
    <property type="match status" value="1"/>
</dbReference>
<dbReference type="InterPro" id="IPR009057">
    <property type="entry name" value="Homeodomain-like_sf"/>
</dbReference>
<dbReference type="InterPro" id="IPR036097">
    <property type="entry name" value="HisK_dim/P_sf"/>
</dbReference>
<dbReference type="Gene3D" id="2.60.40.10">
    <property type="entry name" value="Immunoglobulins"/>
    <property type="match status" value="1"/>
</dbReference>
<dbReference type="InterPro" id="IPR015943">
    <property type="entry name" value="WD40/YVTN_repeat-like_dom_sf"/>
</dbReference>
<feature type="transmembrane region" description="Helical" evidence="7">
    <location>
        <begin position="783"/>
        <end position="804"/>
    </location>
</feature>
<feature type="domain" description="Response regulatory" evidence="11">
    <location>
        <begin position="1091"/>
        <end position="1207"/>
    </location>
</feature>
<dbReference type="FunFam" id="1.10.287.130:FF:000045">
    <property type="entry name" value="Two-component system sensor histidine kinase/response regulator"/>
    <property type="match status" value="1"/>
</dbReference>
<feature type="chain" id="PRO_5008100558" description="histidine kinase" evidence="8">
    <location>
        <begin position="24"/>
        <end position="1346"/>
    </location>
</feature>
<dbReference type="Gene3D" id="1.10.287.130">
    <property type="match status" value="1"/>
</dbReference>
<dbReference type="SUPFAM" id="SSF55874">
    <property type="entry name" value="ATPase domain of HSP90 chaperone/DNA topoisomerase II/histidine kinase"/>
    <property type="match status" value="1"/>
</dbReference>
<dbReference type="Gene3D" id="2.130.10.10">
    <property type="entry name" value="YVTN repeat-like/Quinoprotein amine dehydrogenase"/>
    <property type="match status" value="3"/>
</dbReference>
<comment type="catalytic activity">
    <reaction evidence="1">
        <text>ATP + protein L-histidine = ADP + protein N-phospho-L-histidine.</text>
        <dbReference type="EC" id="2.7.13.3"/>
    </reaction>
</comment>
<proteinExistence type="predicted"/>
<evidence type="ECO:0000256" key="4">
    <source>
        <dbReference type="ARBA" id="ARBA00023015"/>
    </source>
</evidence>
<dbReference type="GO" id="GO:0003700">
    <property type="term" value="F:DNA-binding transcription factor activity"/>
    <property type="evidence" value="ECO:0007669"/>
    <property type="project" value="InterPro"/>
</dbReference>
<dbReference type="InterPro" id="IPR004358">
    <property type="entry name" value="Sig_transdc_His_kin-like_C"/>
</dbReference>
<dbReference type="SUPFAM" id="SSF46689">
    <property type="entry name" value="Homeodomain-like"/>
    <property type="match status" value="1"/>
</dbReference>
<dbReference type="InterPro" id="IPR005467">
    <property type="entry name" value="His_kinase_dom"/>
</dbReference>
<evidence type="ECO:0000256" key="5">
    <source>
        <dbReference type="ARBA" id="ARBA00023163"/>
    </source>
</evidence>
<dbReference type="InterPro" id="IPR011123">
    <property type="entry name" value="Y_Y_Y"/>
</dbReference>
<evidence type="ECO:0000259" key="10">
    <source>
        <dbReference type="PROSITE" id="PS50109"/>
    </source>
</evidence>
<feature type="domain" description="HTH araC/xylS-type" evidence="9">
    <location>
        <begin position="1239"/>
        <end position="1338"/>
    </location>
</feature>
<dbReference type="InterPro" id="IPR011006">
    <property type="entry name" value="CheY-like_superfamily"/>
</dbReference>
<dbReference type="EC" id="2.7.13.3" evidence="2"/>
<dbReference type="RefSeq" id="WP_068821592.1">
    <property type="nucleotide sequence ID" value="NZ_LWHJ01000022.1"/>
</dbReference>
<dbReference type="InterPro" id="IPR001789">
    <property type="entry name" value="Sig_transdc_resp-reg_receiver"/>
</dbReference>
<feature type="domain" description="Histidine kinase" evidence="10">
    <location>
        <begin position="841"/>
        <end position="1064"/>
    </location>
</feature>
<organism evidence="12 13">
    <name type="scientific">Pedobacter psychrophilus</name>
    <dbReference type="NCBI Taxonomy" id="1826909"/>
    <lineage>
        <taxon>Bacteria</taxon>
        <taxon>Pseudomonadati</taxon>
        <taxon>Bacteroidota</taxon>
        <taxon>Sphingobacteriia</taxon>
        <taxon>Sphingobacteriales</taxon>
        <taxon>Sphingobacteriaceae</taxon>
        <taxon>Pedobacter</taxon>
    </lineage>
</organism>
<dbReference type="SMART" id="SM00388">
    <property type="entry name" value="HisKA"/>
    <property type="match status" value="1"/>
</dbReference>
<dbReference type="EMBL" id="LWHJ01000022">
    <property type="protein sequence ID" value="OAQ40355.1"/>
    <property type="molecule type" value="Genomic_DNA"/>
</dbReference>
<dbReference type="InterPro" id="IPR003594">
    <property type="entry name" value="HATPase_dom"/>
</dbReference>
<feature type="modified residue" description="4-aspartylphosphate" evidence="6">
    <location>
        <position position="1140"/>
    </location>
</feature>
<evidence type="ECO:0000256" key="3">
    <source>
        <dbReference type="ARBA" id="ARBA00022553"/>
    </source>
</evidence>
<reference evidence="12 13" key="2">
    <citation type="submission" date="2016-06" db="EMBL/GenBank/DDBJ databases">
        <title>Pedobacter psychrophilus sp. nov., isolated from Antarctic fragmentary rock.</title>
        <authorList>
            <person name="Svec P."/>
        </authorList>
    </citation>
    <scope>NUCLEOTIDE SEQUENCE [LARGE SCALE GENOMIC DNA]</scope>
    <source>
        <strain evidence="12 13">CCM 8644</strain>
    </source>
</reference>
<dbReference type="GO" id="GO:0043565">
    <property type="term" value="F:sequence-specific DNA binding"/>
    <property type="evidence" value="ECO:0007669"/>
    <property type="project" value="InterPro"/>
</dbReference>
<keyword evidence="4" id="KW-0805">Transcription regulation</keyword>
<feature type="signal peptide" evidence="8">
    <location>
        <begin position="1"/>
        <end position="23"/>
    </location>
</feature>
<dbReference type="SMART" id="SM00342">
    <property type="entry name" value="HTH_ARAC"/>
    <property type="match status" value="1"/>
</dbReference>
<dbReference type="GO" id="GO:0000155">
    <property type="term" value="F:phosphorelay sensor kinase activity"/>
    <property type="evidence" value="ECO:0007669"/>
    <property type="project" value="InterPro"/>
</dbReference>
<evidence type="ECO:0000313" key="12">
    <source>
        <dbReference type="EMBL" id="OAQ40355.1"/>
    </source>
</evidence>
<dbReference type="InterPro" id="IPR013783">
    <property type="entry name" value="Ig-like_fold"/>
</dbReference>
<dbReference type="PROSITE" id="PS01124">
    <property type="entry name" value="HTH_ARAC_FAMILY_2"/>
    <property type="match status" value="1"/>
</dbReference>
<dbReference type="FunFam" id="2.60.40.10:FF:000791">
    <property type="entry name" value="Two-component system sensor histidine kinase/response regulator"/>
    <property type="match status" value="1"/>
</dbReference>
<dbReference type="Gene3D" id="1.10.10.60">
    <property type="entry name" value="Homeodomain-like"/>
    <property type="match status" value="1"/>
</dbReference>
<evidence type="ECO:0000256" key="8">
    <source>
        <dbReference type="SAM" id="SignalP"/>
    </source>
</evidence>
<dbReference type="InterPro" id="IPR011110">
    <property type="entry name" value="Reg_prop"/>
</dbReference>
<dbReference type="Gene3D" id="3.30.565.10">
    <property type="entry name" value="Histidine kinase-like ATPase, C-terminal domain"/>
    <property type="match status" value="1"/>
</dbReference>
<dbReference type="SUPFAM" id="SSF47384">
    <property type="entry name" value="Homodimeric domain of signal transducing histidine kinase"/>
    <property type="match status" value="1"/>
</dbReference>
<dbReference type="SMART" id="SM00448">
    <property type="entry name" value="REC"/>
    <property type="match status" value="1"/>
</dbReference>
<dbReference type="SUPFAM" id="SSF63829">
    <property type="entry name" value="Calcium-dependent phosphotriesterase"/>
    <property type="match status" value="4"/>
</dbReference>
<keyword evidence="3 6" id="KW-0597">Phosphoprotein</keyword>
<evidence type="ECO:0000256" key="2">
    <source>
        <dbReference type="ARBA" id="ARBA00012438"/>
    </source>
</evidence>
<keyword evidence="7" id="KW-0472">Membrane</keyword>
<reference evidence="12 13" key="1">
    <citation type="submission" date="2016-04" db="EMBL/GenBank/DDBJ databases">
        <authorList>
            <person name="Evans L.H."/>
            <person name="Alamgir A."/>
            <person name="Owens N."/>
            <person name="Weber N.D."/>
            <person name="Virtaneva K."/>
            <person name="Barbian K."/>
            <person name="Babar A."/>
            <person name="Rosenke K."/>
        </authorList>
    </citation>
    <scope>NUCLEOTIDE SEQUENCE [LARGE SCALE GENOMIC DNA]</scope>
    <source>
        <strain evidence="12 13">CCM 8644</strain>
    </source>
</reference>
<evidence type="ECO:0000256" key="6">
    <source>
        <dbReference type="PROSITE-ProRule" id="PRU00169"/>
    </source>
</evidence>
<comment type="caution">
    <text evidence="12">The sequence shown here is derived from an EMBL/GenBank/DDBJ whole genome shotgun (WGS) entry which is preliminary data.</text>
</comment>
<keyword evidence="13" id="KW-1185">Reference proteome</keyword>
<gene>
    <name evidence="12" type="ORF">A5893_05220</name>
</gene>